<keyword evidence="3" id="KW-0645">Protease</keyword>
<comment type="caution">
    <text evidence="5">The sequence shown here is derived from an EMBL/GenBank/DDBJ whole genome shotgun (WGS) entry which is preliminary data.</text>
</comment>
<protein>
    <submittedName>
        <fullName evidence="5">Peptidase C14, caspase domain-containing protein</fullName>
    </submittedName>
</protein>
<gene>
    <name evidence="5" type="ORF">EV421DRAFT_171111</name>
</gene>
<keyword evidence="2" id="KW-0053">Apoptosis</keyword>
<comment type="similarity">
    <text evidence="1">Belongs to the peptidase C14B family.</text>
</comment>
<evidence type="ECO:0000313" key="5">
    <source>
        <dbReference type="EMBL" id="KAK0431418.1"/>
    </source>
</evidence>
<dbReference type="GO" id="GO:0005737">
    <property type="term" value="C:cytoplasm"/>
    <property type="evidence" value="ECO:0007669"/>
    <property type="project" value="TreeGrafter"/>
</dbReference>
<proteinExistence type="inferred from homology"/>
<dbReference type="InterPro" id="IPR029030">
    <property type="entry name" value="Caspase-like_dom_sf"/>
</dbReference>
<keyword evidence="6" id="KW-1185">Reference proteome</keyword>
<dbReference type="InterPro" id="IPR050452">
    <property type="entry name" value="Metacaspase"/>
</dbReference>
<keyword evidence="3" id="KW-0378">Hydrolase</keyword>
<dbReference type="SUPFAM" id="SSF52129">
    <property type="entry name" value="Caspase-like"/>
    <property type="match status" value="1"/>
</dbReference>
<dbReference type="Pfam" id="PF00656">
    <property type="entry name" value="Peptidase_C14"/>
    <property type="match status" value="1"/>
</dbReference>
<dbReference type="PANTHER" id="PTHR48104">
    <property type="entry name" value="METACASPASE-4"/>
    <property type="match status" value="1"/>
</dbReference>
<evidence type="ECO:0000256" key="1">
    <source>
        <dbReference type="ARBA" id="ARBA00009005"/>
    </source>
</evidence>
<dbReference type="AlphaFoldDB" id="A0AA39MF15"/>
<keyword evidence="3" id="KW-0788">Thiol protease</keyword>
<dbReference type="GO" id="GO:0004197">
    <property type="term" value="F:cysteine-type endopeptidase activity"/>
    <property type="evidence" value="ECO:0007669"/>
    <property type="project" value="InterPro"/>
</dbReference>
<accession>A0AA39MF15</accession>
<evidence type="ECO:0000259" key="4">
    <source>
        <dbReference type="Pfam" id="PF00656"/>
    </source>
</evidence>
<organism evidence="5 6">
    <name type="scientific">Armillaria borealis</name>
    <dbReference type="NCBI Taxonomy" id="47425"/>
    <lineage>
        <taxon>Eukaryota</taxon>
        <taxon>Fungi</taxon>
        <taxon>Dikarya</taxon>
        <taxon>Basidiomycota</taxon>
        <taxon>Agaricomycotina</taxon>
        <taxon>Agaricomycetes</taxon>
        <taxon>Agaricomycetidae</taxon>
        <taxon>Agaricales</taxon>
        <taxon>Marasmiineae</taxon>
        <taxon>Physalacriaceae</taxon>
        <taxon>Armillaria</taxon>
    </lineage>
</organism>
<dbReference type="GO" id="GO:0006915">
    <property type="term" value="P:apoptotic process"/>
    <property type="evidence" value="ECO:0007669"/>
    <property type="project" value="UniProtKB-KW"/>
</dbReference>
<dbReference type="EMBL" id="JAUEPT010000115">
    <property type="protein sequence ID" value="KAK0431418.1"/>
    <property type="molecule type" value="Genomic_DNA"/>
</dbReference>
<dbReference type="Gene3D" id="3.40.50.12660">
    <property type="match status" value="1"/>
</dbReference>
<name>A0AA39MF15_9AGAR</name>
<reference evidence="5" key="1">
    <citation type="submission" date="2023-06" db="EMBL/GenBank/DDBJ databases">
        <authorList>
            <consortium name="Lawrence Berkeley National Laboratory"/>
            <person name="Ahrendt S."/>
            <person name="Sahu N."/>
            <person name="Indic B."/>
            <person name="Wong-Bajracharya J."/>
            <person name="Merenyi Z."/>
            <person name="Ke H.-M."/>
            <person name="Monk M."/>
            <person name="Kocsube S."/>
            <person name="Drula E."/>
            <person name="Lipzen A."/>
            <person name="Balint B."/>
            <person name="Henrissat B."/>
            <person name="Andreopoulos B."/>
            <person name="Martin F.M."/>
            <person name="Harder C.B."/>
            <person name="Rigling D."/>
            <person name="Ford K.L."/>
            <person name="Foster G.D."/>
            <person name="Pangilinan J."/>
            <person name="Papanicolaou A."/>
            <person name="Barry K."/>
            <person name="LaButti K."/>
            <person name="Viragh M."/>
            <person name="Koriabine M."/>
            <person name="Yan M."/>
            <person name="Riley R."/>
            <person name="Champramary S."/>
            <person name="Plett K.L."/>
            <person name="Tsai I.J."/>
            <person name="Slot J."/>
            <person name="Sipos G."/>
            <person name="Plett J."/>
            <person name="Nagy L.G."/>
            <person name="Grigoriev I.V."/>
        </authorList>
    </citation>
    <scope>NUCLEOTIDE SEQUENCE</scope>
    <source>
        <strain evidence="5">FPL87.14</strain>
    </source>
</reference>
<evidence type="ECO:0000313" key="6">
    <source>
        <dbReference type="Proteomes" id="UP001175226"/>
    </source>
</evidence>
<dbReference type="InterPro" id="IPR011600">
    <property type="entry name" value="Pept_C14_caspase"/>
</dbReference>
<dbReference type="PANTHER" id="PTHR48104:SF30">
    <property type="entry name" value="METACASPASE-1"/>
    <property type="match status" value="1"/>
</dbReference>
<evidence type="ECO:0000256" key="3">
    <source>
        <dbReference type="ARBA" id="ARBA00022807"/>
    </source>
</evidence>
<sequence length="290" mass="32223">MNIGYHHYDRGGGGCLYDALRSGLPPVLNLGLRTMRQSTHQDPELSGCKRAVCIGINHGQGKEFSELRGSILDAGNIRDFLMRQGYNADDILMLTDDTEKKPTKSNIIEAMSWLVQSAKLGDSLFLHYSGHGDWVPDQNGDEVDGKDEDIICYDSCPFIDDDIRKTLVDPLPAGCQLTALFDSCHSGTILDLPYAYDSHGRPQRECALSVTDPLASVICWSGATDDQNCADTLQGGFMTQAFIKSLEEKPKRSYKELLHSIREIVKRNVKNQTPQLTSSHQIDTNLKFIL</sequence>
<dbReference type="GO" id="GO:0006508">
    <property type="term" value="P:proteolysis"/>
    <property type="evidence" value="ECO:0007669"/>
    <property type="project" value="InterPro"/>
</dbReference>
<evidence type="ECO:0000256" key="2">
    <source>
        <dbReference type="ARBA" id="ARBA00022703"/>
    </source>
</evidence>
<feature type="domain" description="Peptidase C14 caspase" evidence="4">
    <location>
        <begin position="49"/>
        <end position="281"/>
    </location>
</feature>
<dbReference type="Proteomes" id="UP001175226">
    <property type="component" value="Unassembled WGS sequence"/>
</dbReference>